<reference evidence="1" key="1">
    <citation type="journal article" date="2006" name="Genetics">
        <title>Structural diversity and differential transcription of the patatin multicopy gene family during potato tuber development.</title>
        <authorList>
            <person name="Stupar R.M."/>
            <person name="Beaubien K.A."/>
            <person name="Jin W."/>
            <person name="Song J."/>
            <person name="Lee M.-K."/>
            <person name="Wu C."/>
            <person name="Zhang H.-B."/>
            <person name="Han B."/>
            <person name="Jiang J."/>
        </authorList>
    </citation>
    <scope>NUCLEOTIDE SEQUENCE</scope>
    <source>
        <tissue evidence="1">Stolon</tissue>
    </source>
</reference>
<dbReference type="ExpressionAtlas" id="Q2MYW1">
    <property type="expression patterns" value="baseline and differential"/>
</dbReference>
<dbReference type="AlphaFoldDB" id="Q2MYW1"/>
<organism evidence="1">
    <name type="scientific">Solanum tuberosum</name>
    <name type="common">Potato</name>
    <dbReference type="NCBI Taxonomy" id="4113"/>
    <lineage>
        <taxon>Eukaryota</taxon>
        <taxon>Viridiplantae</taxon>
        <taxon>Streptophyta</taxon>
        <taxon>Embryophyta</taxon>
        <taxon>Tracheophyta</taxon>
        <taxon>Spermatophyta</taxon>
        <taxon>Magnoliopsida</taxon>
        <taxon>eudicotyledons</taxon>
        <taxon>Gunneridae</taxon>
        <taxon>Pentapetalae</taxon>
        <taxon>asterids</taxon>
        <taxon>lamiids</taxon>
        <taxon>Solanales</taxon>
        <taxon>Solanaceae</taxon>
        <taxon>Solanoideae</taxon>
        <taxon>Solaneae</taxon>
        <taxon>Solanum</taxon>
    </lineage>
</organism>
<dbReference type="InterPro" id="IPR016035">
    <property type="entry name" value="Acyl_Trfase/lysoPLipase"/>
</dbReference>
<accession>Q2MYW1</accession>
<proteinExistence type="evidence at transcript level"/>
<protein>
    <submittedName>
        <fullName evidence="1">Patatin protein</fullName>
    </submittedName>
</protein>
<dbReference type="Gene3D" id="3.40.1090.10">
    <property type="entry name" value="Cytosolic phospholipase A2 catalytic domain"/>
    <property type="match status" value="1"/>
</dbReference>
<dbReference type="PANTHER" id="PTHR32176:SF85">
    <property type="entry name" value="PATATIN GROUP D-2"/>
    <property type="match status" value="1"/>
</dbReference>
<dbReference type="EMBL" id="DQ274202">
    <property type="protein sequence ID" value="ABC58792.1"/>
    <property type="molecule type" value="mRNA"/>
</dbReference>
<sequence length="155" mass="17521">LLSLGTGTTSEFDKTHTAEETAKWGALRWMLVIQQMTEAASSYMTDYYLSTVFQDLHSQNNYLRVQENALTGTTTKADDASEANMELLAQVGENLLKKPVSKDNPGKPMRKLQRGLQNCFLIGRNFEQTKHLINSRSRVVVVNLIMLNNKRLQSL</sequence>
<feature type="non-terminal residue" evidence="1">
    <location>
        <position position="1"/>
    </location>
</feature>
<name>Q2MYW1_SOLTU</name>
<dbReference type="SUPFAM" id="SSF52151">
    <property type="entry name" value="FabD/lysophospholipase-like"/>
    <property type="match status" value="1"/>
</dbReference>
<evidence type="ECO:0000313" key="1">
    <source>
        <dbReference type="EMBL" id="ABC58792.1"/>
    </source>
</evidence>
<dbReference type="PANTHER" id="PTHR32176">
    <property type="entry name" value="XYLOSE ISOMERASE"/>
    <property type="match status" value="1"/>
</dbReference>